<protein>
    <submittedName>
        <fullName evidence="3">Uncharacterized protein</fullName>
    </submittedName>
</protein>
<feature type="transmembrane region" description="Helical" evidence="2">
    <location>
        <begin position="456"/>
        <end position="485"/>
    </location>
</feature>
<dbReference type="VEuPathDB" id="FungiDB:A1O9_07832"/>
<dbReference type="AlphaFoldDB" id="A0A072P8S5"/>
<dbReference type="OrthoDB" id="5428890at2759"/>
<evidence type="ECO:0000313" key="3">
    <source>
        <dbReference type="EMBL" id="KEF56251.1"/>
    </source>
</evidence>
<reference evidence="3 4" key="1">
    <citation type="submission" date="2013-03" db="EMBL/GenBank/DDBJ databases">
        <title>The Genome Sequence of Exophiala aquamarina CBS 119918.</title>
        <authorList>
            <consortium name="The Broad Institute Genomics Platform"/>
            <person name="Cuomo C."/>
            <person name="de Hoog S."/>
            <person name="Gorbushina A."/>
            <person name="Walker B."/>
            <person name="Young S.K."/>
            <person name="Zeng Q."/>
            <person name="Gargeya S."/>
            <person name="Fitzgerald M."/>
            <person name="Haas B."/>
            <person name="Abouelleil A."/>
            <person name="Allen A.W."/>
            <person name="Alvarado L."/>
            <person name="Arachchi H.M."/>
            <person name="Berlin A.M."/>
            <person name="Chapman S.B."/>
            <person name="Gainer-Dewar J."/>
            <person name="Goldberg J."/>
            <person name="Griggs A."/>
            <person name="Gujja S."/>
            <person name="Hansen M."/>
            <person name="Howarth C."/>
            <person name="Imamovic A."/>
            <person name="Ireland A."/>
            <person name="Larimer J."/>
            <person name="McCowan C."/>
            <person name="Murphy C."/>
            <person name="Pearson M."/>
            <person name="Poon T.W."/>
            <person name="Priest M."/>
            <person name="Roberts A."/>
            <person name="Saif S."/>
            <person name="Shea T."/>
            <person name="Sisk P."/>
            <person name="Sykes S."/>
            <person name="Wortman J."/>
            <person name="Nusbaum C."/>
            <person name="Birren B."/>
        </authorList>
    </citation>
    <scope>NUCLEOTIDE SEQUENCE [LARGE SCALE GENOMIC DNA]</scope>
    <source>
        <strain evidence="3 4">CBS 119918</strain>
    </source>
</reference>
<proteinExistence type="predicted"/>
<gene>
    <name evidence="3" type="ORF">A1O9_07832</name>
</gene>
<evidence type="ECO:0000256" key="2">
    <source>
        <dbReference type="SAM" id="Phobius"/>
    </source>
</evidence>
<dbReference type="GeneID" id="25282745"/>
<keyword evidence="2" id="KW-1133">Transmembrane helix</keyword>
<dbReference type="HOGENOM" id="CLU_555511_0_0_1"/>
<keyword evidence="4" id="KW-1185">Reference proteome</keyword>
<feature type="region of interest" description="Disordered" evidence="1">
    <location>
        <begin position="195"/>
        <end position="217"/>
    </location>
</feature>
<name>A0A072P8S5_9EURO</name>
<dbReference type="Proteomes" id="UP000027920">
    <property type="component" value="Unassembled WGS sequence"/>
</dbReference>
<comment type="caution">
    <text evidence="3">The sequence shown here is derived from an EMBL/GenBank/DDBJ whole genome shotgun (WGS) entry which is preliminary data.</text>
</comment>
<evidence type="ECO:0000313" key="4">
    <source>
        <dbReference type="Proteomes" id="UP000027920"/>
    </source>
</evidence>
<keyword evidence="2" id="KW-0812">Transmembrane</keyword>
<dbReference type="EMBL" id="AMGV01000006">
    <property type="protein sequence ID" value="KEF56251.1"/>
    <property type="molecule type" value="Genomic_DNA"/>
</dbReference>
<dbReference type="RefSeq" id="XP_013258841.1">
    <property type="nucleotide sequence ID" value="XM_013403387.1"/>
</dbReference>
<organism evidence="3 4">
    <name type="scientific">Exophiala aquamarina CBS 119918</name>
    <dbReference type="NCBI Taxonomy" id="1182545"/>
    <lineage>
        <taxon>Eukaryota</taxon>
        <taxon>Fungi</taxon>
        <taxon>Dikarya</taxon>
        <taxon>Ascomycota</taxon>
        <taxon>Pezizomycotina</taxon>
        <taxon>Eurotiomycetes</taxon>
        <taxon>Chaetothyriomycetidae</taxon>
        <taxon>Chaetothyriales</taxon>
        <taxon>Herpotrichiellaceae</taxon>
        <taxon>Exophiala</taxon>
    </lineage>
</organism>
<keyword evidence="2" id="KW-0472">Membrane</keyword>
<accession>A0A072P8S5</accession>
<feature type="region of interest" description="Disordered" evidence="1">
    <location>
        <begin position="94"/>
        <end position="117"/>
    </location>
</feature>
<evidence type="ECO:0000256" key="1">
    <source>
        <dbReference type="SAM" id="MobiDB-lite"/>
    </source>
</evidence>
<sequence length="491" mass="55758">MKSLLLNWKGILLVGRKKGKPVDEEEIDLPSRDSNSHSVELLKSILQLSERDFAEQRAHIEPYLGAYVNFIMSNLEHLPSELLTILNESPAENGTVLSSSTEAQVTQDSRPGSDASPRLLKPWPETWFKLLRVMLDILSYSPETYRRGPELNAIRDGLIGKGVLKADVDLQRASQLVLRVFGWLTMLFEPPLEYEENGETSFSPTKDSSKVPQPGLRRANTWTPRPIAVKFYDERPLVDTVHHMLRGSPFPQPFTAPSDPLKGCNLSYYTLSKLAGLRIHWTESLGRHLELNKISGTLKLFRFPSFCALLSLGTSERTFIQSIYKSCEDDDDERDAHQTTPLTSQDYLQEILYTYTVIFGCDGLSRDALAQDLRKGNIEFPSLAPDPLLRRLCVTDWLKESSPELNFGDLKLSYSPEDDFPFFGKRLSVLQDYTLMQAPNNWTTLWLDRRNPREFYAFWAALIFGVSALLLAFIQIIGMIVQIIAQYQSSG</sequence>
<feature type="compositionally biased region" description="Polar residues" evidence="1">
    <location>
        <begin position="94"/>
        <end position="110"/>
    </location>
</feature>